<dbReference type="Proteomes" id="UP000663868">
    <property type="component" value="Unassembled WGS sequence"/>
</dbReference>
<name>A0A820S3T3_9BILA</name>
<accession>A0A820S3T3</accession>
<sequence>MGESNQISNAITQYKLIRLSTNSSMTKIQSKDTSNDFSLFNNDIDNLDVQISVSGTNMIRMTIRDTNAQRYEVPVPIQWNPSMSSSSKIKFQLTKTLNN</sequence>
<dbReference type="Gene3D" id="2.60.40.1760">
    <property type="entry name" value="glycosyl hydrolase (family 31)"/>
    <property type="match status" value="1"/>
</dbReference>
<organism evidence="1 2">
    <name type="scientific">Adineta steineri</name>
    <dbReference type="NCBI Taxonomy" id="433720"/>
    <lineage>
        <taxon>Eukaryota</taxon>
        <taxon>Metazoa</taxon>
        <taxon>Spiralia</taxon>
        <taxon>Gnathifera</taxon>
        <taxon>Rotifera</taxon>
        <taxon>Eurotatoria</taxon>
        <taxon>Bdelloidea</taxon>
        <taxon>Adinetida</taxon>
        <taxon>Adinetidae</taxon>
        <taxon>Adineta</taxon>
    </lineage>
</organism>
<comment type="caution">
    <text evidence="1">The sequence shown here is derived from an EMBL/GenBank/DDBJ whole genome shotgun (WGS) entry which is preliminary data.</text>
</comment>
<feature type="non-terminal residue" evidence="1">
    <location>
        <position position="99"/>
    </location>
</feature>
<evidence type="ECO:0000313" key="1">
    <source>
        <dbReference type="EMBL" id="CAF4447965.1"/>
    </source>
</evidence>
<reference evidence="1" key="1">
    <citation type="submission" date="2021-02" db="EMBL/GenBank/DDBJ databases">
        <authorList>
            <person name="Nowell W R."/>
        </authorList>
    </citation>
    <scope>NUCLEOTIDE SEQUENCE</scope>
</reference>
<evidence type="ECO:0000313" key="2">
    <source>
        <dbReference type="Proteomes" id="UP000663868"/>
    </source>
</evidence>
<dbReference type="AlphaFoldDB" id="A0A820S3T3"/>
<proteinExistence type="predicted"/>
<protein>
    <submittedName>
        <fullName evidence="1">Uncharacterized protein</fullName>
    </submittedName>
</protein>
<gene>
    <name evidence="1" type="ORF">KXQ929_LOCUS53779</name>
</gene>
<dbReference type="EMBL" id="CAJOBB010031054">
    <property type="protein sequence ID" value="CAF4447965.1"/>
    <property type="molecule type" value="Genomic_DNA"/>
</dbReference>